<dbReference type="EC" id="2.7.11.24" evidence="8"/>
<dbReference type="PROSITE" id="PS01351">
    <property type="entry name" value="MAPK"/>
    <property type="match status" value="1"/>
</dbReference>
<dbReference type="PROSITE" id="PS00107">
    <property type="entry name" value="PROTEIN_KINASE_ATP"/>
    <property type="match status" value="1"/>
</dbReference>
<protein>
    <recommendedName>
        <fullName evidence="8">Mitogen-activated protein kinase</fullName>
        <ecNumber evidence="8">2.7.11.24</ecNumber>
    </recommendedName>
</protein>
<dbReference type="Gene3D" id="3.30.200.20">
    <property type="entry name" value="Phosphorylase Kinase, domain 1"/>
    <property type="match status" value="1"/>
</dbReference>
<dbReference type="InterPro" id="IPR050117">
    <property type="entry name" value="MAPK"/>
</dbReference>
<comment type="activity regulation">
    <text evidence="8">Activated by threonine and tyrosine phosphorylation.</text>
</comment>
<dbReference type="InterPro" id="IPR003527">
    <property type="entry name" value="MAP_kinase_CS"/>
</dbReference>
<name>A0A6V2QXZ3_EMIHU</name>
<feature type="domain" description="Protein kinase" evidence="10">
    <location>
        <begin position="37"/>
        <end position="333"/>
    </location>
</feature>
<dbReference type="Gene3D" id="1.10.510.10">
    <property type="entry name" value="Transferase(Phosphotransferase) domain 1"/>
    <property type="match status" value="1"/>
</dbReference>
<sequence>MAATSSKSFNEQEYVLTEHGTKLYTMCGMRFEVTEEYQVRKAVGQGAYGLVCAGRRRLPNGTYQPVAIKKIPKAFEDTTDCKRLLREIKIQLHFSHLNVLGVLDILPPVEGKDGWKDVYLVCDLMDTDLHYIIHSKQPLEDQHFRYFLYQIMRGVHALHAAHVLHRDLKPGNLLVNKNCDLKICDFGLARPVNPDPSTKEDRCMTEYVVTRWYRAPELLVENQDYTGAIDIWACGCILAEMIAREALFKGRDYLHQLRLIIDVLGTPSEEDLKWIANDKAYEFVKTLPIKRGRAWSEVFPNAHPDALDLLGRMLVWNPAKRCTMAEALTSSYLTKLHAGKLEAPEPFSFGFDKPGKKRSELRELVWREMCRFRPECAKASTPDVGRPPPIRRGWTAEEVDPAGAKEATRKEAASPLQPLAEANQASPSQPKQADPVGGVVQKLKGLKAR</sequence>
<comment type="cofactor">
    <cofactor evidence="8">
        <name>Mg(2+)</name>
        <dbReference type="ChEBI" id="CHEBI:18420"/>
    </cofactor>
</comment>
<feature type="binding site" evidence="6">
    <location>
        <position position="70"/>
    </location>
    <ligand>
        <name>ATP</name>
        <dbReference type="ChEBI" id="CHEBI:30616"/>
    </ligand>
</feature>
<keyword evidence="3 6" id="KW-0547">Nucleotide-binding</keyword>
<keyword evidence="5 6" id="KW-0067">ATP-binding</keyword>
<evidence type="ECO:0000256" key="7">
    <source>
        <dbReference type="RuleBase" id="RU000304"/>
    </source>
</evidence>
<feature type="region of interest" description="Disordered" evidence="9">
    <location>
        <begin position="378"/>
        <end position="449"/>
    </location>
</feature>
<evidence type="ECO:0000313" key="11">
    <source>
        <dbReference type="EMBL" id="CAE0548871.1"/>
    </source>
</evidence>
<dbReference type="FunFam" id="3.30.200.20:FF:000046">
    <property type="entry name" value="Mitogen-activated protein kinase"/>
    <property type="match status" value="1"/>
</dbReference>
<dbReference type="InterPro" id="IPR000719">
    <property type="entry name" value="Prot_kinase_dom"/>
</dbReference>
<dbReference type="AlphaFoldDB" id="A0A6V2QXZ3"/>
<evidence type="ECO:0000256" key="5">
    <source>
        <dbReference type="ARBA" id="ARBA00022840"/>
    </source>
</evidence>
<dbReference type="GO" id="GO:0005524">
    <property type="term" value="F:ATP binding"/>
    <property type="evidence" value="ECO:0007669"/>
    <property type="project" value="UniProtKB-UniRule"/>
</dbReference>
<dbReference type="InterPro" id="IPR008271">
    <property type="entry name" value="Ser/Thr_kinase_AS"/>
</dbReference>
<evidence type="ECO:0000256" key="3">
    <source>
        <dbReference type="ARBA" id="ARBA00022741"/>
    </source>
</evidence>
<evidence type="ECO:0000256" key="9">
    <source>
        <dbReference type="SAM" id="MobiDB-lite"/>
    </source>
</evidence>
<keyword evidence="4 8" id="KW-0418">Kinase</keyword>
<dbReference type="FunFam" id="1.10.510.10:FF:000040">
    <property type="entry name" value="Mitogen-activated protein kinase"/>
    <property type="match status" value="1"/>
</dbReference>
<evidence type="ECO:0000256" key="6">
    <source>
        <dbReference type="PROSITE-ProRule" id="PRU10141"/>
    </source>
</evidence>
<dbReference type="PROSITE" id="PS00108">
    <property type="entry name" value="PROTEIN_KINASE_ST"/>
    <property type="match status" value="1"/>
</dbReference>
<dbReference type="SUPFAM" id="SSF56112">
    <property type="entry name" value="Protein kinase-like (PK-like)"/>
    <property type="match status" value="1"/>
</dbReference>
<dbReference type="Pfam" id="PF00069">
    <property type="entry name" value="Pkinase"/>
    <property type="match status" value="1"/>
</dbReference>
<comment type="catalytic activity">
    <reaction evidence="8">
        <text>L-threonyl-[protein] + ATP = O-phospho-L-threonyl-[protein] + ADP + H(+)</text>
        <dbReference type="Rhea" id="RHEA:46608"/>
        <dbReference type="Rhea" id="RHEA-COMP:11060"/>
        <dbReference type="Rhea" id="RHEA-COMP:11605"/>
        <dbReference type="ChEBI" id="CHEBI:15378"/>
        <dbReference type="ChEBI" id="CHEBI:30013"/>
        <dbReference type="ChEBI" id="CHEBI:30616"/>
        <dbReference type="ChEBI" id="CHEBI:61977"/>
        <dbReference type="ChEBI" id="CHEBI:456216"/>
        <dbReference type="EC" id="2.7.11.24"/>
    </reaction>
</comment>
<dbReference type="EMBL" id="HBIR01022403">
    <property type="protein sequence ID" value="CAE0548871.1"/>
    <property type="molecule type" value="Transcribed_RNA"/>
</dbReference>
<comment type="similarity">
    <text evidence="8">Belongs to the protein kinase superfamily. Ser/Thr protein kinase family. MAP kinase subfamily.</text>
</comment>
<evidence type="ECO:0000256" key="8">
    <source>
        <dbReference type="RuleBase" id="RU361165"/>
    </source>
</evidence>
<dbReference type="InterPro" id="IPR017441">
    <property type="entry name" value="Protein_kinase_ATP_BS"/>
</dbReference>
<dbReference type="InterPro" id="IPR011009">
    <property type="entry name" value="Kinase-like_dom_sf"/>
</dbReference>
<dbReference type="CDD" id="cd07834">
    <property type="entry name" value="STKc_MAPK"/>
    <property type="match status" value="1"/>
</dbReference>
<reference evidence="11" key="1">
    <citation type="submission" date="2021-01" db="EMBL/GenBank/DDBJ databases">
        <authorList>
            <person name="Corre E."/>
            <person name="Pelletier E."/>
            <person name="Niang G."/>
            <person name="Scheremetjew M."/>
            <person name="Finn R."/>
            <person name="Kale V."/>
            <person name="Holt S."/>
            <person name="Cochrane G."/>
            <person name="Meng A."/>
            <person name="Brown T."/>
            <person name="Cohen L."/>
        </authorList>
    </citation>
    <scope>NUCLEOTIDE SEQUENCE</scope>
    <source>
        <strain evidence="11">379</strain>
    </source>
</reference>
<keyword evidence="8" id="KW-0460">Magnesium</keyword>
<accession>A0A6V2QXZ3</accession>
<evidence type="ECO:0000259" key="10">
    <source>
        <dbReference type="PROSITE" id="PS50011"/>
    </source>
</evidence>
<evidence type="ECO:0000256" key="2">
    <source>
        <dbReference type="ARBA" id="ARBA00022679"/>
    </source>
</evidence>
<proteinExistence type="inferred from homology"/>
<dbReference type="PROSITE" id="PS50011">
    <property type="entry name" value="PROTEIN_KINASE_DOM"/>
    <property type="match status" value="1"/>
</dbReference>
<dbReference type="PANTHER" id="PTHR24055">
    <property type="entry name" value="MITOGEN-ACTIVATED PROTEIN KINASE"/>
    <property type="match status" value="1"/>
</dbReference>
<keyword evidence="2 8" id="KW-0808">Transferase</keyword>
<dbReference type="GO" id="GO:0004707">
    <property type="term" value="F:MAP kinase activity"/>
    <property type="evidence" value="ECO:0007669"/>
    <property type="project" value="UniProtKB-EC"/>
</dbReference>
<dbReference type="SMART" id="SM00220">
    <property type="entry name" value="S_TKc"/>
    <property type="match status" value="1"/>
</dbReference>
<evidence type="ECO:0000256" key="1">
    <source>
        <dbReference type="ARBA" id="ARBA00022527"/>
    </source>
</evidence>
<keyword evidence="1 7" id="KW-0723">Serine/threonine-protein kinase</keyword>
<evidence type="ECO:0000256" key="4">
    <source>
        <dbReference type="ARBA" id="ARBA00022777"/>
    </source>
</evidence>
<organism evidence="11">
    <name type="scientific">Emiliania huxleyi</name>
    <name type="common">Coccolithophore</name>
    <name type="synonym">Pontosphaera huxleyi</name>
    <dbReference type="NCBI Taxonomy" id="2903"/>
    <lineage>
        <taxon>Eukaryota</taxon>
        <taxon>Haptista</taxon>
        <taxon>Haptophyta</taxon>
        <taxon>Prymnesiophyceae</taxon>
        <taxon>Isochrysidales</taxon>
        <taxon>Noelaerhabdaceae</taxon>
        <taxon>Emiliania</taxon>
    </lineage>
</organism>
<gene>
    <name evidence="11" type="ORF">EHUX00137_LOCUS17109</name>
</gene>